<keyword evidence="2" id="KW-1185">Reference proteome</keyword>
<dbReference type="EMBL" id="CM026427">
    <property type="protein sequence ID" value="KAG0569503.1"/>
    <property type="molecule type" value="Genomic_DNA"/>
</dbReference>
<evidence type="ECO:0000313" key="1">
    <source>
        <dbReference type="EMBL" id="KAG0569503.1"/>
    </source>
</evidence>
<comment type="caution">
    <text evidence="1">The sequence shown here is derived from an EMBL/GenBank/DDBJ whole genome shotgun (WGS) entry which is preliminary data.</text>
</comment>
<accession>A0A8T0HDA3</accession>
<proteinExistence type="predicted"/>
<sequence length="170" mass="18748">MAEVEASERTSTTLASGYPTNLSVLLTRFNLALTSVWFVPRLAASGKEKQSEEPVLWVPTIGINSHFLPLLECYALEKILVRFPASPFGAHICPSSVFAPLFSTNSFPLHDSIGHQVEEDVFATEPPRLVLSSTAFLLKFHHLLLMKSGVLRIDTLSLLLSIVLMASERI</sequence>
<reference evidence="1 2" key="1">
    <citation type="submission" date="2020-06" db="EMBL/GenBank/DDBJ databases">
        <title>WGS assembly of Ceratodon purpureus strain R40.</title>
        <authorList>
            <person name="Carey S.B."/>
            <person name="Jenkins J."/>
            <person name="Shu S."/>
            <person name="Lovell J.T."/>
            <person name="Sreedasyam A."/>
            <person name="Maumus F."/>
            <person name="Tiley G.P."/>
            <person name="Fernandez-Pozo N."/>
            <person name="Barry K."/>
            <person name="Chen C."/>
            <person name="Wang M."/>
            <person name="Lipzen A."/>
            <person name="Daum C."/>
            <person name="Saski C.A."/>
            <person name="Payton A.C."/>
            <person name="Mcbreen J.C."/>
            <person name="Conrad R.E."/>
            <person name="Kollar L.M."/>
            <person name="Olsson S."/>
            <person name="Huttunen S."/>
            <person name="Landis J.B."/>
            <person name="Wickett N.J."/>
            <person name="Johnson M.G."/>
            <person name="Rensing S.A."/>
            <person name="Grimwood J."/>
            <person name="Schmutz J."/>
            <person name="Mcdaniel S.F."/>
        </authorList>
    </citation>
    <scope>NUCLEOTIDE SEQUENCE [LARGE SCALE GENOMIC DNA]</scope>
    <source>
        <strain evidence="1 2">R40</strain>
    </source>
</reference>
<gene>
    <name evidence="1" type="ORF">KC19_6G095400</name>
</gene>
<evidence type="ECO:0000313" key="2">
    <source>
        <dbReference type="Proteomes" id="UP000822688"/>
    </source>
</evidence>
<dbReference type="Proteomes" id="UP000822688">
    <property type="component" value="Chromosome 6"/>
</dbReference>
<protein>
    <submittedName>
        <fullName evidence="1">Uncharacterized protein</fullName>
    </submittedName>
</protein>
<organism evidence="1 2">
    <name type="scientific">Ceratodon purpureus</name>
    <name type="common">Fire moss</name>
    <name type="synonym">Dicranum purpureum</name>
    <dbReference type="NCBI Taxonomy" id="3225"/>
    <lineage>
        <taxon>Eukaryota</taxon>
        <taxon>Viridiplantae</taxon>
        <taxon>Streptophyta</taxon>
        <taxon>Embryophyta</taxon>
        <taxon>Bryophyta</taxon>
        <taxon>Bryophytina</taxon>
        <taxon>Bryopsida</taxon>
        <taxon>Dicranidae</taxon>
        <taxon>Pseudoditrichales</taxon>
        <taxon>Ditrichaceae</taxon>
        <taxon>Ceratodon</taxon>
    </lineage>
</organism>
<name>A0A8T0HDA3_CERPU</name>
<dbReference type="AlphaFoldDB" id="A0A8T0HDA3"/>